<reference evidence="1" key="1">
    <citation type="journal article" date="2014" name="Front. Microbiol.">
        <title>High frequency of phylogenetically diverse reductive dehalogenase-homologous genes in deep subseafloor sedimentary metagenomes.</title>
        <authorList>
            <person name="Kawai M."/>
            <person name="Futagami T."/>
            <person name="Toyoda A."/>
            <person name="Takaki Y."/>
            <person name="Nishi S."/>
            <person name="Hori S."/>
            <person name="Arai W."/>
            <person name="Tsubouchi T."/>
            <person name="Morono Y."/>
            <person name="Uchiyama I."/>
            <person name="Ito T."/>
            <person name="Fujiyama A."/>
            <person name="Inagaki F."/>
            <person name="Takami H."/>
        </authorList>
    </citation>
    <scope>NUCLEOTIDE SEQUENCE</scope>
    <source>
        <strain evidence="1">Expedition CK06-06</strain>
    </source>
</reference>
<comment type="caution">
    <text evidence="1">The sequence shown here is derived from an EMBL/GenBank/DDBJ whole genome shotgun (WGS) entry which is preliminary data.</text>
</comment>
<proteinExistence type="predicted"/>
<evidence type="ECO:0008006" key="2">
    <source>
        <dbReference type="Google" id="ProtNLM"/>
    </source>
</evidence>
<dbReference type="EMBL" id="BARS01028327">
    <property type="protein sequence ID" value="GAG07131.1"/>
    <property type="molecule type" value="Genomic_DNA"/>
</dbReference>
<accession>X0W322</accession>
<gene>
    <name evidence="1" type="ORF">S01H1_44407</name>
</gene>
<organism evidence="1">
    <name type="scientific">marine sediment metagenome</name>
    <dbReference type="NCBI Taxonomy" id="412755"/>
    <lineage>
        <taxon>unclassified sequences</taxon>
        <taxon>metagenomes</taxon>
        <taxon>ecological metagenomes</taxon>
    </lineage>
</organism>
<feature type="non-terminal residue" evidence="1">
    <location>
        <position position="1"/>
    </location>
</feature>
<evidence type="ECO:0000313" key="1">
    <source>
        <dbReference type="EMBL" id="GAG07131.1"/>
    </source>
</evidence>
<name>X0W322_9ZZZZ</name>
<feature type="non-terminal residue" evidence="1">
    <location>
        <position position="264"/>
    </location>
</feature>
<dbReference type="AlphaFoldDB" id="X0W322"/>
<sequence length="264" mass="28426">TLAYAITVSNANINTKAGYNSRNRIYLKGDACAEDLTVGATKCDIVGVGSCDAEPRARITGEHTFTGSGTQMGMRFFNIEFYNDDASPIFTLTTPYGIEWHNCWFTQQSTCTNAIVTAGATATNIVIKSCQFRPQNNNTRFVTSAIDLSAVLTYGFVMENCIVEGAIALDIDSTSCFQSYVRNCLFIATTFCVDDESDDVVYANCQFISDTTKAGALDLNEALCSGCKITASDQAVSVPTLSPLITVKATPVTAGRIYYVHKGG</sequence>
<protein>
    <recommendedName>
        <fullName evidence="2">Right handed beta helix domain-containing protein</fullName>
    </recommendedName>
</protein>